<organism evidence="1 2">
    <name type="scientific">Alosa alosa</name>
    <name type="common">allis shad</name>
    <dbReference type="NCBI Taxonomy" id="278164"/>
    <lineage>
        <taxon>Eukaryota</taxon>
        <taxon>Metazoa</taxon>
        <taxon>Chordata</taxon>
        <taxon>Craniata</taxon>
        <taxon>Vertebrata</taxon>
        <taxon>Euteleostomi</taxon>
        <taxon>Actinopterygii</taxon>
        <taxon>Neopterygii</taxon>
        <taxon>Teleostei</taxon>
        <taxon>Clupei</taxon>
        <taxon>Clupeiformes</taxon>
        <taxon>Clupeoidei</taxon>
        <taxon>Clupeidae</taxon>
        <taxon>Alosa</taxon>
    </lineage>
</organism>
<reference evidence="1" key="1">
    <citation type="submission" date="2020-10" db="EMBL/GenBank/DDBJ databases">
        <title>Chromosome-scale genome assembly of the Allis shad, Alosa alosa.</title>
        <authorList>
            <person name="Margot Z."/>
            <person name="Christophe K."/>
            <person name="Cabau C."/>
            <person name="Louis A."/>
            <person name="Berthelot C."/>
            <person name="Parey E."/>
            <person name="Roest Crollius H."/>
            <person name="Montfort J."/>
            <person name="Robinson-Rechavi M."/>
            <person name="Bucao C."/>
            <person name="Bouchez O."/>
            <person name="Gislard M."/>
            <person name="Lluch J."/>
            <person name="Milhes M."/>
            <person name="Lampietro C."/>
            <person name="Lopez Roques C."/>
            <person name="Donnadieu C."/>
            <person name="Braasch I."/>
            <person name="Desvignes T."/>
            <person name="Postlethwait J."/>
            <person name="Bobe J."/>
            <person name="Guiguen Y."/>
        </authorList>
    </citation>
    <scope>NUCLEOTIDE SEQUENCE</scope>
    <source>
        <strain evidence="1">M-15738</strain>
        <tissue evidence="1">Blood</tissue>
    </source>
</reference>
<evidence type="ECO:0000313" key="2">
    <source>
        <dbReference type="Proteomes" id="UP000823561"/>
    </source>
</evidence>
<proteinExistence type="predicted"/>
<accession>A0AAV6GHV5</accession>
<sequence>MVNGKFTKRGADDNVPYTLERWIKICEVREEDRCLSGRHWRMMLLQHAAGEISRATHFTGISSPSV</sequence>
<keyword evidence="2" id="KW-1185">Reference proteome</keyword>
<name>A0AAV6GHV5_9TELE</name>
<evidence type="ECO:0000313" key="1">
    <source>
        <dbReference type="EMBL" id="KAG5273602.1"/>
    </source>
</evidence>
<dbReference type="Proteomes" id="UP000823561">
    <property type="component" value="Chromosome 11"/>
</dbReference>
<comment type="caution">
    <text evidence="1">The sequence shown here is derived from an EMBL/GenBank/DDBJ whole genome shotgun (WGS) entry which is preliminary data.</text>
</comment>
<dbReference type="EMBL" id="JADWDJ010000011">
    <property type="protein sequence ID" value="KAG5273602.1"/>
    <property type="molecule type" value="Genomic_DNA"/>
</dbReference>
<dbReference type="AlphaFoldDB" id="A0AAV6GHV5"/>
<gene>
    <name evidence="1" type="ORF">AALO_G00153310</name>
</gene>
<protein>
    <submittedName>
        <fullName evidence="1">Uncharacterized protein</fullName>
    </submittedName>
</protein>